<evidence type="ECO:0000256" key="4">
    <source>
        <dbReference type="ARBA" id="ARBA00012119"/>
    </source>
</evidence>
<dbReference type="GO" id="GO:0006166">
    <property type="term" value="P:purine ribonucleoside salvage"/>
    <property type="evidence" value="ECO:0007669"/>
    <property type="project" value="UniProtKB-KW"/>
</dbReference>
<dbReference type="GO" id="GO:0005634">
    <property type="term" value="C:nucleus"/>
    <property type="evidence" value="ECO:0007669"/>
    <property type="project" value="TreeGrafter"/>
</dbReference>
<keyword evidence="8 11" id="KW-0418">Kinase</keyword>
<evidence type="ECO:0000256" key="8">
    <source>
        <dbReference type="ARBA" id="ARBA00022777"/>
    </source>
</evidence>
<evidence type="ECO:0000256" key="11">
    <source>
        <dbReference type="RuleBase" id="RU368116"/>
    </source>
</evidence>
<dbReference type="InterPro" id="IPR029056">
    <property type="entry name" value="Ribokinase-like"/>
</dbReference>
<gene>
    <name evidence="14" type="primary">LOC34620506</name>
</gene>
<dbReference type="Pfam" id="PF00294">
    <property type="entry name" value="PfkB"/>
    <property type="match status" value="1"/>
</dbReference>
<evidence type="ECO:0000256" key="1">
    <source>
        <dbReference type="ARBA" id="ARBA00001946"/>
    </source>
</evidence>
<evidence type="ECO:0000256" key="7">
    <source>
        <dbReference type="ARBA" id="ARBA00022741"/>
    </source>
</evidence>
<comment type="similarity">
    <text evidence="3 11">Belongs to the carbohydrate kinase PfkB family.</text>
</comment>
<dbReference type="Proteomes" id="UP000515125">
    <property type="component" value="Unplaced"/>
</dbReference>
<evidence type="ECO:0000313" key="13">
    <source>
        <dbReference type="Proteomes" id="UP000515125"/>
    </source>
</evidence>
<dbReference type="InterPro" id="IPR011611">
    <property type="entry name" value="PfkB_dom"/>
</dbReference>
<dbReference type="PANTHER" id="PTHR45769">
    <property type="entry name" value="ADENOSINE KINASE"/>
    <property type="match status" value="1"/>
</dbReference>
<evidence type="ECO:0000256" key="6">
    <source>
        <dbReference type="ARBA" id="ARBA00022726"/>
    </source>
</evidence>
<keyword evidence="5 11" id="KW-0808">Transferase</keyword>
<evidence type="ECO:0000259" key="12">
    <source>
        <dbReference type="Pfam" id="PF00294"/>
    </source>
</evidence>
<evidence type="ECO:0000256" key="5">
    <source>
        <dbReference type="ARBA" id="ARBA00022679"/>
    </source>
</evidence>
<dbReference type="PANTHER" id="PTHR45769:SF3">
    <property type="entry name" value="ADENOSINE KINASE"/>
    <property type="match status" value="1"/>
</dbReference>
<keyword evidence="11" id="KW-0460">Magnesium</keyword>
<evidence type="ECO:0000256" key="9">
    <source>
        <dbReference type="ARBA" id="ARBA00022840"/>
    </source>
</evidence>
<comment type="function">
    <text evidence="11">ATP dependent phosphorylation of adenosine and other related nucleoside analogs to monophosphate derivatives.</text>
</comment>
<dbReference type="InterPro" id="IPR001805">
    <property type="entry name" value="Adenokinase"/>
</dbReference>
<protein>
    <recommendedName>
        <fullName evidence="4 11">Adenosine kinase</fullName>
        <shortName evidence="11">AK</shortName>
        <ecNumber evidence="4 11">2.7.1.20</ecNumber>
    </recommendedName>
    <alternativeName>
        <fullName evidence="11">Adenosine 5'-phosphotransferase</fullName>
    </alternativeName>
</protein>
<feature type="domain" description="Carbohydrate kinase PfkB" evidence="12">
    <location>
        <begin position="52"/>
        <end position="337"/>
    </location>
</feature>
<dbReference type="GO" id="GO:0005829">
    <property type="term" value="C:cytosol"/>
    <property type="evidence" value="ECO:0007669"/>
    <property type="project" value="TreeGrafter"/>
</dbReference>
<dbReference type="GO" id="GO:0005524">
    <property type="term" value="F:ATP binding"/>
    <property type="evidence" value="ECO:0007669"/>
    <property type="project" value="UniProtKB-UniRule"/>
</dbReference>
<dbReference type="UniPathway" id="UPA00588">
    <property type="reaction ID" value="UER00659"/>
</dbReference>
<comment type="pathway">
    <text evidence="2 11">Purine metabolism; AMP biosynthesis via salvage pathway; AMP from adenosine: step 1/1.</text>
</comment>
<dbReference type="SUPFAM" id="SSF53613">
    <property type="entry name" value="Ribokinase-like"/>
    <property type="match status" value="1"/>
</dbReference>
<dbReference type="CDD" id="cd01168">
    <property type="entry name" value="adenosine_kinase"/>
    <property type="match status" value="1"/>
</dbReference>
<dbReference type="Gene3D" id="3.40.1190.20">
    <property type="match status" value="1"/>
</dbReference>
<dbReference type="RefSeq" id="XP_026191578.1">
    <property type="nucleotide sequence ID" value="XM_026335793.1"/>
</dbReference>
<dbReference type="GO" id="GO:0004001">
    <property type="term" value="F:adenosine kinase activity"/>
    <property type="evidence" value="ECO:0007669"/>
    <property type="project" value="UniProtKB-UniRule"/>
</dbReference>
<dbReference type="GeneID" id="34620506"/>
<reference evidence="14" key="1">
    <citation type="submission" date="2025-08" db="UniProtKB">
        <authorList>
            <consortium name="RefSeq"/>
        </authorList>
    </citation>
    <scope>IDENTIFICATION</scope>
</reference>
<feature type="active site" description="Proton acceptor" evidence="10">
    <location>
        <position position="300"/>
    </location>
</feature>
<evidence type="ECO:0000313" key="14">
    <source>
        <dbReference type="RefSeq" id="XP_026191578.1"/>
    </source>
</evidence>
<dbReference type="GO" id="GO:0006144">
    <property type="term" value="P:purine nucleobase metabolic process"/>
    <property type="evidence" value="ECO:0007669"/>
    <property type="project" value="TreeGrafter"/>
</dbReference>
<sequence>MVLLGVCNPLLDVVAEVPRSLIDEYGLPHGGAVLANEHQMSLFPILEKKYACKYLAGGCGQNTIRVYQALCNNPGESKFLGCIGQDKEGAQLKELLESQGIIPIYKTSATKPTGTCMVLVTDKERCVCTNLGASVDIDEAFVEAKWKEVEACDAVYCTGFLLSSSAAVLLKLARHCQSSGKTFACNLSAEFLMHEFKAEYLEMLQRANVCCGNKEEATKFAELNGMDTTGSVGDTAAQILDLMLKGLDEGANKQKMVVVTQGADPVIVASRTPSGTISIGSYPVPEVPMEKIVDLNGAGDAFVGGLLFGLLHNIGIDAAIELGNWCSGVVIRRSGFSFDATGCPYIK</sequence>
<dbReference type="AlphaFoldDB" id="A0A6P6RUP6"/>
<keyword evidence="7 11" id="KW-0547">Nucleotide-binding</keyword>
<keyword evidence="13" id="KW-1185">Reference proteome</keyword>
<comment type="cofactor">
    <cofactor evidence="1 11">
        <name>Mg(2+)</name>
        <dbReference type="ChEBI" id="CHEBI:18420"/>
    </cofactor>
</comment>
<dbReference type="EC" id="2.7.1.20" evidence="4 11"/>
<name>A0A6P6RUP6_9EIME</name>
<dbReference type="Gene3D" id="3.30.1110.10">
    <property type="match status" value="1"/>
</dbReference>
<evidence type="ECO:0000256" key="3">
    <source>
        <dbReference type="ARBA" id="ARBA00010688"/>
    </source>
</evidence>
<dbReference type="GO" id="GO:0044209">
    <property type="term" value="P:AMP salvage"/>
    <property type="evidence" value="ECO:0007669"/>
    <property type="project" value="UniProtKB-UniRule"/>
</dbReference>
<dbReference type="OrthoDB" id="432447at2759"/>
<accession>A0A6P6RUP6</accession>
<keyword evidence="9 11" id="KW-0067">ATP-binding</keyword>
<evidence type="ECO:0000256" key="2">
    <source>
        <dbReference type="ARBA" id="ARBA00004801"/>
    </source>
</evidence>
<keyword evidence="6 11" id="KW-0660">Purine salvage</keyword>
<proteinExistence type="inferred from homology"/>
<comment type="catalytic activity">
    <reaction evidence="11">
        <text>adenosine + ATP = AMP + ADP + H(+)</text>
        <dbReference type="Rhea" id="RHEA:20824"/>
        <dbReference type="ChEBI" id="CHEBI:15378"/>
        <dbReference type="ChEBI" id="CHEBI:16335"/>
        <dbReference type="ChEBI" id="CHEBI:30616"/>
        <dbReference type="ChEBI" id="CHEBI:456215"/>
        <dbReference type="ChEBI" id="CHEBI:456216"/>
        <dbReference type="EC" id="2.7.1.20"/>
    </reaction>
</comment>
<organism evidence="13 14">
    <name type="scientific">Cyclospora cayetanensis</name>
    <dbReference type="NCBI Taxonomy" id="88456"/>
    <lineage>
        <taxon>Eukaryota</taxon>
        <taxon>Sar</taxon>
        <taxon>Alveolata</taxon>
        <taxon>Apicomplexa</taxon>
        <taxon>Conoidasida</taxon>
        <taxon>Coccidia</taxon>
        <taxon>Eucoccidiorida</taxon>
        <taxon>Eimeriorina</taxon>
        <taxon>Eimeriidae</taxon>
        <taxon>Cyclospora</taxon>
    </lineage>
</organism>
<evidence type="ECO:0000256" key="10">
    <source>
        <dbReference type="PIRSR" id="PIRSR601805-1"/>
    </source>
</evidence>
<dbReference type="PRINTS" id="PR00989">
    <property type="entry name" value="ADENOKINASE"/>
</dbReference>